<dbReference type="CDD" id="cd11297">
    <property type="entry name" value="PIN_LabA-like_N_1"/>
    <property type="match status" value="1"/>
</dbReference>
<reference evidence="4" key="1">
    <citation type="journal article" date="2019" name="Int. J. Syst. Evol. Microbiol.">
        <title>The Global Catalogue of Microorganisms (GCM) 10K type strain sequencing project: providing services to taxonomists for standard genome sequencing and annotation.</title>
        <authorList>
            <consortium name="The Broad Institute Genomics Platform"/>
            <consortium name="The Broad Institute Genome Sequencing Center for Infectious Disease"/>
            <person name="Wu L."/>
            <person name="Ma J."/>
        </authorList>
    </citation>
    <scope>NUCLEOTIDE SEQUENCE [LARGE SCALE GENOMIC DNA]</scope>
    <source>
        <strain evidence="4">CGMCC 4.7283</strain>
    </source>
</reference>
<proteinExistence type="predicted"/>
<accession>A0ABV9KBY3</accession>
<feature type="region of interest" description="Disordered" evidence="1">
    <location>
        <begin position="221"/>
        <end position="253"/>
    </location>
</feature>
<organism evidence="3 4">
    <name type="scientific">Seohaeicola nanhaiensis</name>
    <dbReference type="NCBI Taxonomy" id="1387282"/>
    <lineage>
        <taxon>Bacteria</taxon>
        <taxon>Pseudomonadati</taxon>
        <taxon>Pseudomonadota</taxon>
        <taxon>Alphaproteobacteria</taxon>
        <taxon>Rhodobacterales</taxon>
        <taxon>Roseobacteraceae</taxon>
        <taxon>Seohaeicola</taxon>
    </lineage>
</organism>
<comment type="caution">
    <text evidence="3">The sequence shown here is derived from an EMBL/GenBank/DDBJ whole genome shotgun (WGS) entry which is preliminary data.</text>
</comment>
<evidence type="ECO:0000256" key="1">
    <source>
        <dbReference type="SAM" id="MobiDB-lite"/>
    </source>
</evidence>
<dbReference type="RefSeq" id="WP_380715953.1">
    <property type="nucleotide sequence ID" value="NZ_JBHSGI010000002.1"/>
</dbReference>
<dbReference type="InterPro" id="IPR021139">
    <property type="entry name" value="NYN"/>
</dbReference>
<name>A0ABV9KBY3_9RHOB</name>
<keyword evidence="4" id="KW-1185">Reference proteome</keyword>
<dbReference type="Proteomes" id="UP001595973">
    <property type="component" value="Unassembled WGS sequence"/>
</dbReference>
<sequence>MNAATGFTRIGQDQPVAVLVDGENISADNATLILDAARTLGPIGVRRVYGNVGRLPAWEATPGFTAIHTQSNKNSADMRLTVDAMDLFLRADVRSFLLASSDGDFTHLATYLRDSGAHVTGLGAIAAGTSFKAACHRFVAIDAPPAAPPQPPSLAAMKDHLIAALKTRPRTEGLAIADINPLMRQLHPICIANHPVGSWRAFLGLYPELFAFDPKGPKARVRLRKPAPAAVTAPSSATTPPSPPRQSAAAPAQ</sequence>
<dbReference type="Pfam" id="PF01936">
    <property type="entry name" value="NYN"/>
    <property type="match status" value="1"/>
</dbReference>
<evidence type="ECO:0000259" key="2">
    <source>
        <dbReference type="Pfam" id="PF01936"/>
    </source>
</evidence>
<feature type="domain" description="NYN" evidence="2">
    <location>
        <begin position="16"/>
        <end position="141"/>
    </location>
</feature>
<dbReference type="PANTHER" id="PTHR35811:SF1">
    <property type="entry name" value="HTH OST-TYPE DOMAIN-CONTAINING PROTEIN"/>
    <property type="match status" value="1"/>
</dbReference>
<evidence type="ECO:0000313" key="3">
    <source>
        <dbReference type="EMBL" id="MFC4667722.1"/>
    </source>
</evidence>
<gene>
    <name evidence="3" type="ORF">ACFO5X_04085</name>
</gene>
<feature type="compositionally biased region" description="Low complexity" evidence="1">
    <location>
        <begin position="226"/>
        <end position="253"/>
    </location>
</feature>
<protein>
    <submittedName>
        <fullName evidence="3">NYN domain-containing protein</fullName>
    </submittedName>
</protein>
<dbReference type="PANTHER" id="PTHR35811">
    <property type="entry name" value="SLR1870 PROTEIN"/>
    <property type="match status" value="1"/>
</dbReference>
<dbReference type="EMBL" id="JBHSGI010000002">
    <property type="protein sequence ID" value="MFC4667722.1"/>
    <property type="molecule type" value="Genomic_DNA"/>
</dbReference>
<dbReference type="Gene3D" id="3.40.50.1010">
    <property type="entry name" value="5'-nuclease"/>
    <property type="match status" value="1"/>
</dbReference>
<evidence type="ECO:0000313" key="4">
    <source>
        <dbReference type="Proteomes" id="UP001595973"/>
    </source>
</evidence>